<keyword evidence="6" id="KW-0915">Sodium</keyword>
<evidence type="ECO:0000256" key="6">
    <source>
        <dbReference type="ARBA" id="ARBA00023053"/>
    </source>
</evidence>
<dbReference type="Proteomes" id="UP001165575">
    <property type="component" value="Unassembled WGS sequence"/>
</dbReference>
<keyword evidence="8 10" id="KW-0472">Membrane</keyword>
<dbReference type="Gene3D" id="6.10.140.1330">
    <property type="match status" value="1"/>
</dbReference>
<sequence length="862" mass="94348">MEVGLAEVLLTLAFLLGLISFIPPLAKKINLPETVIIALLGIVLGGVSSLINSSMGLDLLEGPASALLSFPIDSEGFLLIFLPLLVFKGAMGINVRSLTHEIATVLLLAIVAVIVSTATIGFALYPFAQQTLVACLLLGAIVATTDPSAVASIFREIGAAARLSRLVEGEALLNDAAAIAIFTILAGAITAHHEISFREAVTDFLTNFAGAVIIGVAVARLALLIITAISGFPAAEITLSVVLPYGVYILCDNILGFSGVVATASAGLTVSALGPSTFRPLTWNFLKELWEQLEFWASTLVFMLAALLVPRMMIGITRWDLVLILIASLAGLLARSVVIFGMLPILTVTRLSPPVPTRFKVTMAWGGLRGAITLALALAVNENPHINDSITHFVGIVATGFVLVTLLVNGTTLRSLVLFLKLDRLSPIDEALRNQIIGIGLSHVAQRVSHVSDELSFSFRTRSGVISRLEQRAEKEKASNNFETALSDRERVNLALLTIANQERSLLLDLFCVQGMSSRRVIETLLRGIEAIIDATQLEGRYGYVKSRRKSLQPSLRLRLAQMLHRRFHIDRPLTLCMMERFETLIISHLVSTSLIRFVRERMEPTLGRRITEIVSEVLGRQRKLLEDALATLRLHYSGYSEALESRLLRQIALRLEDEEYATLAKDNLISEELHRELRRSIERQRTRLDTPLRFNLRSGIEQRLRMFQAFNGVPDGALHELAARVFICFLSPGEVLIHKGERIHTIYAQVAGLVESATSVGDAQEVMLGAGDLIGANSHIQGLRAQNTVRSLQFSHLLAIPQADFDKLLRAFPIVKRQIIRRHGMRLDGTLEANVVITKEGETISPAHEAGFIISPSVEKS</sequence>
<evidence type="ECO:0000256" key="8">
    <source>
        <dbReference type="ARBA" id="ARBA00023136"/>
    </source>
</evidence>
<keyword evidence="9" id="KW-0739">Sodium transport</keyword>
<evidence type="ECO:0000259" key="11">
    <source>
        <dbReference type="PROSITE" id="PS50042"/>
    </source>
</evidence>
<dbReference type="InterPro" id="IPR006153">
    <property type="entry name" value="Cation/H_exchanger_TM"/>
</dbReference>
<dbReference type="InterPro" id="IPR018422">
    <property type="entry name" value="Cation/H_exchanger_CPA1"/>
</dbReference>
<dbReference type="InterPro" id="IPR000595">
    <property type="entry name" value="cNMP-bd_dom"/>
</dbReference>
<feature type="domain" description="Cyclic nucleotide-binding" evidence="11">
    <location>
        <begin position="710"/>
        <end position="827"/>
    </location>
</feature>
<dbReference type="RefSeq" id="WP_155573198.1">
    <property type="nucleotide sequence ID" value="NZ_JANIDX010000002.1"/>
</dbReference>
<comment type="caution">
    <text evidence="12">The sequence shown here is derived from an EMBL/GenBank/DDBJ whole genome shotgun (WGS) entry which is preliminary data.</text>
</comment>
<keyword evidence="2" id="KW-0813">Transport</keyword>
<dbReference type="SMART" id="SM00100">
    <property type="entry name" value="cNMP"/>
    <property type="match status" value="1"/>
</dbReference>
<organism evidence="12 13">
    <name type="scientific">Bombella pollinis</name>
    <dbReference type="NCBI Taxonomy" id="2967337"/>
    <lineage>
        <taxon>Bacteria</taxon>
        <taxon>Pseudomonadati</taxon>
        <taxon>Pseudomonadota</taxon>
        <taxon>Alphaproteobacteria</taxon>
        <taxon>Acetobacterales</taxon>
        <taxon>Acetobacteraceae</taxon>
        <taxon>Bombella</taxon>
    </lineage>
</organism>
<evidence type="ECO:0000256" key="10">
    <source>
        <dbReference type="SAM" id="Phobius"/>
    </source>
</evidence>
<evidence type="ECO:0000256" key="4">
    <source>
        <dbReference type="ARBA" id="ARBA00022692"/>
    </source>
</evidence>
<feature type="transmembrane region" description="Helical" evidence="10">
    <location>
        <begin position="35"/>
        <end position="57"/>
    </location>
</feature>
<feature type="transmembrane region" description="Helical" evidence="10">
    <location>
        <begin position="6"/>
        <end position="23"/>
    </location>
</feature>
<feature type="transmembrane region" description="Helical" evidence="10">
    <location>
        <begin position="77"/>
        <end position="95"/>
    </location>
</feature>
<dbReference type="InterPro" id="IPR018490">
    <property type="entry name" value="cNMP-bd_dom_sf"/>
</dbReference>
<keyword evidence="7" id="KW-0406">Ion transport</keyword>
<feature type="transmembrane region" description="Helical" evidence="10">
    <location>
        <begin position="393"/>
        <end position="420"/>
    </location>
</feature>
<protein>
    <submittedName>
        <fullName evidence="12">Cation:proton antiporter</fullName>
    </submittedName>
</protein>
<feature type="transmembrane region" description="Helical" evidence="10">
    <location>
        <begin position="247"/>
        <end position="273"/>
    </location>
</feature>
<evidence type="ECO:0000256" key="5">
    <source>
        <dbReference type="ARBA" id="ARBA00022989"/>
    </source>
</evidence>
<keyword evidence="4 10" id="KW-0812">Transmembrane</keyword>
<feature type="transmembrane region" description="Helical" evidence="10">
    <location>
        <begin position="102"/>
        <end position="125"/>
    </location>
</feature>
<evidence type="ECO:0000256" key="7">
    <source>
        <dbReference type="ARBA" id="ARBA00023065"/>
    </source>
</evidence>
<dbReference type="Pfam" id="PF00027">
    <property type="entry name" value="cNMP_binding"/>
    <property type="match status" value="1"/>
</dbReference>
<dbReference type="CDD" id="cd00038">
    <property type="entry name" value="CAP_ED"/>
    <property type="match status" value="1"/>
</dbReference>
<accession>A0ABT3WN92</accession>
<reference evidence="12 13" key="1">
    <citation type="submission" date="2022-07" db="EMBL/GenBank/DDBJ databases">
        <title>Bombella genomes.</title>
        <authorList>
            <person name="Harer L."/>
            <person name="Styblova S."/>
            <person name="Ehrmann M."/>
        </authorList>
    </citation>
    <scope>NUCLEOTIDE SEQUENCE [LARGE SCALE GENOMIC DNA]</scope>
    <source>
        <strain evidence="12 13">TMW 2.2556</strain>
    </source>
</reference>
<keyword evidence="13" id="KW-1185">Reference proteome</keyword>
<gene>
    <name evidence="12" type="ORF">NQF89_02095</name>
</gene>
<feature type="transmembrane region" description="Helical" evidence="10">
    <location>
        <begin position="293"/>
        <end position="309"/>
    </location>
</feature>
<evidence type="ECO:0000313" key="12">
    <source>
        <dbReference type="EMBL" id="MCX5619217.1"/>
    </source>
</evidence>
<dbReference type="SUPFAM" id="SSF51206">
    <property type="entry name" value="cAMP-binding domain-like"/>
    <property type="match status" value="1"/>
</dbReference>
<feature type="transmembrane region" description="Helical" evidence="10">
    <location>
        <begin position="321"/>
        <end position="343"/>
    </location>
</feature>
<proteinExistence type="predicted"/>
<evidence type="ECO:0000313" key="13">
    <source>
        <dbReference type="Proteomes" id="UP001165575"/>
    </source>
</evidence>
<keyword evidence="5 10" id="KW-1133">Transmembrane helix</keyword>
<comment type="subcellular location">
    <subcellularLocation>
        <location evidence="1">Cell membrane</location>
        <topology evidence="1">Multi-pass membrane protein</topology>
    </subcellularLocation>
</comment>
<dbReference type="PANTHER" id="PTHR10110:SF86">
    <property type="entry name" value="SODIUM_HYDROGEN EXCHANGER 7"/>
    <property type="match status" value="1"/>
</dbReference>
<dbReference type="InterPro" id="IPR014710">
    <property type="entry name" value="RmlC-like_jellyroll"/>
</dbReference>
<dbReference type="EMBL" id="JANIDX010000002">
    <property type="protein sequence ID" value="MCX5619217.1"/>
    <property type="molecule type" value="Genomic_DNA"/>
</dbReference>
<dbReference type="PROSITE" id="PS50042">
    <property type="entry name" value="CNMP_BINDING_3"/>
    <property type="match status" value="1"/>
</dbReference>
<evidence type="ECO:0000256" key="3">
    <source>
        <dbReference type="ARBA" id="ARBA00022475"/>
    </source>
</evidence>
<dbReference type="PANTHER" id="PTHR10110">
    <property type="entry name" value="SODIUM/HYDROGEN EXCHANGER"/>
    <property type="match status" value="1"/>
</dbReference>
<dbReference type="Gene3D" id="2.60.120.10">
    <property type="entry name" value="Jelly Rolls"/>
    <property type="match status" value="1"/>
</dbReference>
<evidence type="ECO:0000256" key="9">
    <source>
        <dbReference type="ARBA" id="ARBA00023201"/>
    </source>
</evidence>
<keyword evidence="3" id="KW-1003">Cell membrane</keyword>
<feature type="transmembrane region" description="Helical" evidence="10">
    <location>
        <begin position="211"/>
        <end position="235"/>
    </location>
</feature>
<dbReference type="Pfam" id="PF00999">
    <property type="entry name" value="Na_H_Exchanger"/>
    <property type="match status" value="1"/>
</dbReference>
<feature type="transmembrane region" description="Helical" evidence="10">
    <location>
        <begin position="131"/>
        <end position="151"/>
    </location>
</feature>
<name>A0ABT3WN92_9PROT</name>
<evidence type="ECO:0000256" key="1">
    <source>
        <dbReference type="ARBA" id="ARBA00004651"/>
    </source>
</evidence>
<feature type="transmembrane region" description="Helical" evidence="10">
    <location>
        <begin position="172"/>
        <end position="191"/>
    </location>
</feature>
<evidence type="ECO:0000256" key="2">
    <source>
        <dbReference type="ARBA" id="ARBA00022448"/>
    </source>
</evidence>
<feature type="transmembrane region" description="Helical" evidence="10">
    <location>
        <begin position="363"/>
        <end position="381"/>
    </location>
</feature>